<proteinExistence type="predicted"/>
<gene>
    <name evidence="2" type="ORF">HAHE_32680</name>
</gene>
<evidence type="ECO:0000313" key="2">
    <source>
        <dbReference type="EMBL" id="BCX49360.1"/>
    </source>
</evidence>
<keyword evidence="3" id="KW-1185">Reference proteome</keyword>
<organism evidence="2 3">
    <name type="scientific">Haloferula helveola</name>
    <dbReference type="NCBI Taxonomy" id="490095"/>
    <lineage>
        <taxon>Bacteria</taxon>
        <taxon>Pseudomonadati</taxon>
        <taxon>Verrucomicrobiota</taxon>
        <taxon>Verrucomicrobiia</taxon>
        <taxon>Verrucomicrobiales</taxon>
        <taxon>Verrucomicrobiaceae</taxon>
        <taxon>Haloferula</taxon>
    </lineage>
</organism>
<reference evidence="2 3" key="1">
    <citation type="submission" date="2021-06" db="EMBL/GenBank/DDBJ databases">
        <title>Complete genome of Haloferula helveola possessing various polysaccharide degrading enzymes.</title>
        <authorList>
            <person name="Takami H."/>
            <person name="Huang C."/>
            <person name="Hamasaki K."/>
        </authorList>
    </citation>
    <scope>NUCLEOTIDE SEQUENCE [LARGE SCALE GENOMIC DNA]</scope>
    <source>
        <strain evidence="2 3">CN-1</strain>
    </source>
</reference>
<accession>A0ABM7RN94</accession>
<dbReference type="EMBL" id="AP024702">
    <property type="protein sequence ID" value="BCX49360.1"/>
    <property type="molecule type" value="Genomic_DNA"/>
</dbReference>
<dbReference type="Proteomes" id="UP001374893">
    <property type="component" value="Chromosome"/>
</dbReference>
<keyword evidence="1" id="KW-0732">Signal</keyword>
<evidence type="ECO:0000313" key="3">
    <source>
        <dbReference type="Proteomes" id="UP001374893"/>
    </source>
</evidence>
<feature type="chain" id="PRO_5045672447" evidence="1">
    <location>
        <begin position="22"/>
        <end position="1799"/>
    </location>
</feature>
<dbReference type="RefSeq" id="WP_338685918.1">
    <property type="nucleotide sequence ID" value="NZ_AP024702.1"/>
</dbReference>
<evidence type="ECO:0000256" key="1">
    <source>
        <dbReference type="SAM" id="SignalP"/>
    </source>
</evidence>
<protein>
    <submittedName>
        <fullName evidence="2">Uncharacterized protein</fullName>
    </submittedName>
</protein>
<feature type="signal peptide" evidence="1">
    <location>
        <begin position="1"/>
        <end position="21"/>
    </location>
</feature>
<name>A0ABM7RN94_9BACT</name>
<sequence length="1799" mass="193845">MTSPFARAILASLALTAAAFANYTPSILNFTIDSGDFVIDSDASRGGVSYERDLIKVSANLSFTYTGSGPTSVNYRCDYQLLDANDNVILLNNGLGGTTTTYQGSTFTVNGSIGLSVNDEFQPAEKLESYQLYRVRMLLKKQNPPLIIYQTQTQEDTASKRLIHFTNTASGDAAVNVRGYIDSLEWTKRYACDTDPSNDKFTATATLKLFRYDAYLAASPSTDIVPHRITYELVDAGDQSVIAIAGNTTGPGYSLDQHDTAGSVEIPYERTVVREFNVNPNVQLDPVNTTYYVRAVLSHEEVPGDPYIDDTGTYGSLPSTLLHYNGTVIADNETDEIVITSLTNDPYTRGFTPTPGYIITIVTVGDSHIEGNEDFEVDWDTLEYFLFLYPDGTARYTSATDLTVIAPDDPDIGTSANVRFQRDDMYFDNDGLHGNVKVFLPAGMGAYAGDPTAPSNHVLQSILDTGARVFDQDLTPEATVIIINPPDPGDVWHIREETKPVEITANNILWNVNTGEFAPGTPVGGVDRARYVRRFEMDFLAAAPIPAAEKELFSNELYYNHLNPTPAALTTWNTDGNGVAQLDTTFAIDPGDFLTHFPYGAELSWTTQGSVEIDDDLVVPATSSLPDAGLVTMDWKRQCDDTCGTISNATTVLDPTVATAAFQFTRDGGLDVAGPYINLSSRRDLVMGYIDALSTSSNIYAHDTTTFDNGRFLMAGHAIDAADFSQTEDDGPGVLLNTGYDTADLNNPERPGDADYADGLGDYPGFNYRVADETAAPTAVSVLGGEPTPTYTLGSRSKYYTRLGGVSGIHEPASNPFTGPVMIYGYEFEFTSFGLSFLDSEVHDSITAGNVDIPSPSNFTLDFDPLYFNCLGGLTTAEIPGGSFDEDLDFWNADFTGISAHFQPAIGADCDPSEANLVVGVRTYASNIAPALAGSLGFHPDGNLITEQDARLEGIDSRLSLPSSIELAGPDGEIYNFFPTHDAYYENFEHSSSVVGQLSFPGLLDVPFFEDLEVHFQTGTTEANTTDTIHMMGGWPTDGVITAADFDTDNRSYPATTTLDAYRDLTDPDHRIHALQTWIGVVDFDYSLDWDTTTRSFSAYEPVENDLMVVTTEHELTYLSAENAEIDFGANLDLGFPEINLSNIAIDLVENTGVQSAIETAISENVTGALISGIDSSAELLNDRMDEFYDRIFDEAIEPIIDDLYTDMDAVTGFGATTARITLVEDYLCNNVDSVVDTLLAIDGAVGTAGSVIDEVDQALARLQIAIRTVIGRVEVSGGEVIISTGEITVPEEAVITAGGILTEGIFADTDGDGYDLAELLTAALIEELAPDIADSLSAVLTDIAGDLAAKLGDELTAQFEDAGPTIEQVKQVLLELHNTIQDVRDAGLLYSEISDVILAATSDIENAVTSAKDDITSFLDTTLWSEYTEEEVKEVIRLAIRDRFNASPAIASVQATLKAYIYDIDAAINEAISSAFGEVNKIIGRLLDDALPADGALAGMLDDVADISATANIDGYAHINGDALRTLRLDTDIQLKLPDDFEFAGYIEINQLDSDGDASCSFMGGEGEYAAEVKMGATDIPVGWGGEGLRFDVGTKFTFDTSSGFALRGFGGSFEMTQGEIGFESMAVTSLGAAAMFGKDENYLAAQVGLQFDSYELEGGIFFGRTCTVEPLELVDPDVTKVLGDPPFTGIYAYGEAQIPIVNASCFFNLSASAGAGVFWFEEGNTYGGKMTVGATGRALCAVGVGGDLTLVGSKSGNNYSFFGRGRVWGEVGKCPICTSFSEQVELTFKNNKWSYDF</sequence>